<evidence type="ECO:0008006" key="3">
    <source>
        <dbReference type="Google" id="ProtNLM"/>
    </source>
</evidence>
<dbReference type="Gene3D" id="3.30.1330.40">
    <property type="entry name" value="RutC-like"/>
    <property type="match status" value="1"/>
</dbReference>
<proteinExistence type="predicted"/>
<dbReference type="RefSeq" id="WP_120343199.1">
    <property type="nucleotide sequence ID" value="NZ_MCAS01000003.1"/>
</dbReference>
<evidence type="ECO:0000313" key="2">
    <source>
        <dbReference type="Proteomes" id="UP000283709"/>
    </source>
</evidence>
<dbReference type="PANTHER" id="PTHR43857:SF1">
    <property type="entry name" value="YJGH FAMILY PROTEIN"/>
    <property type="match status" value="1"/>
</dbReference>
<name>A0A420GXI7_9BURK</name>
<dbReference type="EMBL" id="MCAS01000003">
    <property type="protein sequence ID" value="RKF49904.1"/>
    <property type="molecule type" value="Genomic_DNA"/>
</dbReference>
<gene>
    <name evidence="1" type="ORF">BCY88_17185</name>
</gene>
<dbReference type="Proteomes" id="UP000283709">
    <property type="component" value="Unassembled WGS sequence"/>
</dbReference>
<accession>A0A420GXI7</accession>
<dbReference type="SUPFAM" id="SSF55298">
    <property type="entry name" value="YjgF-like"/>
    <property type="match status" value="1"/>
</dbReference>
<dbReference type="Pfam" id="PF01042">
    <property type="entry name" value="Ribonuc_L-PSP"/>
    <property type="match status" value="1"/>
</dbReference>
<dbReference type="CDD" id="cd00448">
    <property type="entry name" value="YjgF_YER057c_UK114_family"/>
    <property type="match status" value="1"/>
</dbReference>
<dbReference type="OrthoDB" id="8902895at2"/>
<comment type="caution">
    <text evidence="1">The sequence shown here is derived from an EMBL/GenBank/DDBJ whole genome shotgun (WGS) entry which is preliminary data.</text>
</comment>
<dbReference type="PANTHER" id="PTHR43857">
    <property type="entry name" value="BLR7761 PROTEIN"/>
    <property type="match status" value="1"/>
</dbReference>
<evidence type="ECO:0000313" key="1">
    <source>
        <dbReference type="EMBL" id="RKF49904.1"/>
    </source>
</evidence>
<dbReference type="AlphaFoldDB" id="A0A420GXI7"/>
<protein>
    <recommendedName>
        <fullName evidence="3">Enamine deaminase RidA, house cleaning of reactive enamine intermediates, YjgF/YER057c/UK114 family</fullName>
    </recommendedName>
</protein>
<organism evidence="1 2">
    <name type="scientific">Paraburkholderia fungorum</name>
    <dbReference type="NCBI Taxonomy" id="134537"/>
    <lineage>
        <taxon>Bacteria</taxon>
        <taxon>Pseudomonadati</taxon>
        <taxon>Pseudomonadota</taxon>
        <taxon>Betaproteobacteria</taxon>
        <taxon>Burkholderiales</taxon>
        <taxon>Burkholderiaceae</taxon>
        <taxon>Paraburkholderia</taxon>
    </lineage>
</organism>
<reference evidence="1 2" key="1">
    <citation type="submission" date="2016-07" db="EMBL/GenBank/DDBJ databases">
        <title>Genome analysis of Burkholderia fungorum ES3-20.</title>
        <authorList>
            <person name="Xu D."/>
            <person name="Yao R."/>
            <person name="Zheng S."/>
        </authorList>
    </citation>
    <scope>NUCLEOTIDE SEQUENCE [LARGE SCALE GENOMIC DNA]</scope>
    <source>
        <strain evidence="1 2">ES3-20</strain>
    </source>
</reference>
<dbReference type="InterPro" id="IPR035959">
    <property type="entry name" value="RutC-like_sf"/>
</dbReference>
<dbReference type="InterPro" id="IPR006175">
    <property type="entry name" value="YjgF/YER057c/UK114"/>
</dbReference>
<sequence>MTNDPQKKHVRNYVKRDAAQERAYSPAVITEGGRIVWLAGQTVVDDEQGNSLAGNFSGQAREIFSRIAKTLDQAGGTLADIVTMTVSITDSRFGDQFTQIRKDIFGDNFPASALITVVGLARPEMLIEIQAIAVVN</sequence>